<comment type="caution">
    <text evidence="1">The sequence shown here is derived from an EMBL/GenBank/DDBJ whole genome shotgun (WGS) entry which is preliminary data.</text>
</comment>
<sequence>MMVNRYEIRMANPDGSEGQIIGVAQQKRMAFKEEVTFYGDEARTKPVFSFKARSVMDLNAGYDIRDAAGTPIGYFQKDFKASLLRSSFHLSAPGIEAYGQERNHTVAIVRRFIDFPMAFHFDFTDKNSNQVVMSSERKASLRDRYTVNVPDQRLDYRVAAAVAVALDALMQR</sequence>
<gene>
    <name evidence="1" type="ORF">DWQ67_07870</name>
</gene>
<keyword evidence="2" id="KW-1185">Reference proteome</keyword>
<evidence type="ECO:0000313" key="2">
    <source>
        <dbReference type="Proteomes" id="UP000273119"/>
    </source>
</evidence>
<evidence type="ECO:0000313" key="1">
    <source>
        <dbReference type="EMBL" id="RKW70551.1"/>
    </source>
</evidence>
<dbReference type="Pfam" id="PF04525">
    <property type="entry name" value="LOR"/>
    <property type="match status" value="1"/>
</dbReference>
<dbReference type="InterPro" id="IPR007612">
    <property type="entry name" value="LOR"/>
</dbReference>
<name>A0A496PJ81_9MICC</name>
<protein>
    <submittedName>
        <fullName evidence="1">Uncharacterized protein</fullName>
    </submittedName>
</protein>
<dbReference type="Proteomes" id="UP000273119">
    <property type="component" value="Unassembled WGS sequence"/>
</dbReference>
<dbReference type="AlphaFoldDB" id="A0A496PJ81"/>
<dbReference type="EMBL" id="QQXL01000004">
    <property type="protein sequence ID" value="RKW70551.1"/>
    <property type="molecule type" value="Genomic_DNA"/>
</dbReference>
<accession>A0A496PJ81</accession>
<organism evidence="1 2">
    <name type="scientific">Galactobacter caseinivorans</name>
    <dbReference type="NCBI Taxonomy" id="2676123"/>
    <lineage>
        <taxon>Bacteria</taxon>
        <taxon>Bacillati</taxon>
        <taxon>Actinomycetota</taxon>
        <taxon>Actinomycetes</taxon>
        <taxon>Micrococcales</taxon>
        <taxon>Micrococcaceae</taxon>
        <taxon>Galactobacter</taxon>
    </lineage>
</organism>
<proteinExistence type="predicted"/>
<reference evidence="1 2" key="1">
    <citation type="submission" date="2018-07" db="EMBL/GenBank/DDBJ databases">
        <title>Arthrobacter sp. nov., isolated from raw cow's milk with high bacterial count.</title>
        <authorList>
            <person name="Hahne J."/>
            <person name="Isele D."/>
            <person name="Lipski A."/>
        </authorList>
    </citation>
    <scope>NUCLEOTIDE SEQUENCE [LARGE SCALE GENOMIC DNA]</scope>
    <source>
        <strain evidence="1 2">JZ R-183</strain>
    </source>
</reference>